<organism evidence="1 2">
    <name type="scientific">Escherichia coli</name>
    <dbReference type="NCBI Taxonomy" id="562"/>
    <lineage>
        <taxon>Bacteria</taxon>
        <taxon>Pseudomonadati</taxon>
        <taxon>Pseudomonadota</taxon>
        <taxon>Gammaproteobacteria</taxon>
        <taxon>Enterobacterales</taxon>
        <taxon>Enterobacteriaceae</taxon>
        <taxon>Escherichia</taxon>
    </lineage>
</organism>
<evidence type="ECO:0000313" key="1">
    <source>
        <dbReference type="EMBL" id="STM07833.1"/>
    </source>
</evidence>
<dbReference type="EMBL" id="UGED01000011">
    <property type="protein sequence ID" value="STM07833.1"/>
    <property type="molecule type" value="Genomic_DNA"/>
</dbReference>
<dbReference type="SUPFAM" id="SSF52317">
    <property type="entry name" value="Class I glutamine amidotransferase-like"/>
    <property type="match status" value="1"/>
</dbReference>
<dbReference type="GO" id="GO:0003883">
    <property type="term" value="F:CTP synthase activity"/>
    <property type="evidence" value="ECO:0007669"/>
    <property type="project" value="UniProtKB-EC"/>
</dbReference>
<gene>
    <name evidence="1" type="primary">pyrG_2</name>
    <name evidence="1" type="ORF">NCTC9962_05455</name>
</gene>
<dbReference type="InterPro" id="IPR029062">
    <property type="entry name" value="Class_I_gatase-like"/>
</dbReference>
<proteinExistence type="predicted"/>
<dbReference type="AlphaFoldDB" id="A0A377CWB3"/>
<accession>A0A377CWB3</accession>
<evidence type="ECO:0000313" key="2">
    <source>
        <dbReference type="Proteomes" id="UP000254052"/>
    </source>
</evidence>
<reference evidence="1 2" key="1">
    <citation type="submission" date="2018-06" db="EMBL/GenBank/DDBJ databases">
        <authorList>
            <consortium name="Pathogen Informatics"/>
            <person name="Doyle S."/>
        </authorList>
    </citation>
    <scope>NUCLEOTIDE SEQUENCE [LARGE SCALE GENOMIC DNA]</scope>
    <source>
        <strain evidence="1 2">NCTC9962</strain>
    </source>
</reference>
<dbReference type="Gene3D" id="3.40.50.880">
    <property type="match status" value="1"/>
</dbReference>
<dbReference type="EC" id="6.3.4.2" evidence="1"/>
<sequence>MALITEWRDENGNVEVRSEKSDLGGTMRLGAQQCQLVDDSLVRQLYNARQLLSVIVTVTKSTTCC</sequence>
<name>A0A377CWB3_ECOLX</name>
<keyword evidence="1" id="KW-0436">Ligase</keyword>
<protein>
    <submittedName>
        <fullName evidence="1">CTP synthetase</fullName>
        <ecNumber evidence="1">6.3.4.2</ecNumber>
    </submittedName>
</protein>
<dbReference type="Proteomes" id="UP000254052">
    <property type="component" value="Unassembled WGS sequence"/>
</dbReference>